<name>A0A7Y2E9Y2_UNCEI</name>
<dbReference type="SMART" id="SM00382">
    <property type="entry name" value="AAA"/>
    <property type="match status" value="1"/>
</dbReference>
<proteinExistence type="predicted"/>
<evidence type="ECO:0000313" key="5">
    <source>
        <dbReference type="Proteomes" id="UP000547674"/>
    </source>
</evidence>
<evidence type="ECO:0000313" key="4">
    <source>
        <dbReference type="EMBL" id="NNF07953.1"/>
    </source>
</evidence>
<dbReference type="InterPro" id="IPR003593">
    <property type="entry name" value="AAA+_ATPase"/>
</dbReference>
<dbReference type="InterPro" id="IPR025158">
    <property type="entry name" value="Mg_chelat-rel_C"/>
</dbReference>
<dbReference type="Pfam" id="PF01078">
    <property type="entry name" value="Mg_chelatase"/>
    <property type="match status" value="1"/>
</dbReference>
<dbReference type="Pfam" id="PF13335">
    <property type="entry name" value="Mg_chelatase_C"/>
    <property type="match status" value="1"/>
</dbReference>
<dbReference type="InterPro" id="IPR000523">
    <property type="entry name" value="Mg_chelatse_chII-like_cat_dom"/>
</dbReference>
<dbReference type="CDD" id="cd00009">
    <property type="entry name" value="AAA"/>
    <property type="match status" value="1"/>
</dbReference>
<sequence length="301" mass="32704">RALEVAAAGGHNLLLVGPPGSGKTMLARRLPGILPELGEHESIEATCIHQVAGTLRPGSPVLRVPPFRAPHHTASAPALLGGGASPRPGEVSLAHHGVLFLDEVAEFNRDALEGLRQPLEEGCVTISRARYTVTMPAQFTFVAAMNPCPCGYLGDPKRSCTCPPSRLASYRRKMSGPLLDRMDLQLVVPPVVVGDLTNQEIGDSSATIRGRVRQARTLQQERQGKLNGTLHHTESENLGHDDGALRLLRRAMETFGFSARTYHRLLRVSRTLADLAGEKTVNNKNIGEALQYRFRDLGERL</sequence>
<dbReference type="Proteomes" id="UP000547674">
    <property type="component" value="Unassembled WGS sequence"/>
</dbReference>
<gene>
    <name evidence="4" type="ORF">HKN21_14410</name>
</gene>
<dbReference type="GO" id="GO:0003677">
    <property type="term" value="F:DNA binding"/>
    <property type="evidence" value="ECO:0007669"/>
    <property type="project" value="InterPro"/>
</dbReference>
<feature type="domain" description="AAA+ ATPase" evidence="3">
    <location>
        <begin position="9"/>
        <end position="192"/>
    </location>
</feature>
<organism evidence="4 5">
    <name type="scientific">Eiseniibacteriota bacterium</name>
    <dbReference type="NCBI Taxonomy" id="2212470"/>
    <lineage>
        <taxon>Bacteria</taxon>
        <taxon>Candidatus Eiseniibacteriota</taxon>
    </lineage>
</organism>
<feature type="non-terminal residue" evidence="4">
    <location>
        <position position="1"/>
    </location>
</feature>
<dbReference type="AlphaFoldDB" id="A0A7Y2E9Y2"/>
<dbReference type="Gene3D" id="3.40.50.300">
    <property type="entry name" value="P-loop containing nucleotide triphosphate hydrolases"/>
    <property type="match status" value="1"/>
</dbReference>
<comment type="caution">
    <text evidence="4">The sequence shown here is derived from an EMBL/GenBank/DDBJ whole genome shotgun (WGS) entry which is preliminary data.</text>
</comment>
<reference evidence="4 5" key="1">
    <citation type="submission" date="2020-03" db="EMBL/GenBank/DDBJ databases">
        <title>Metabolic flexibility allows generalist bacteria to become dominant in a frequently disturbed ecosystem.</title>
        <authorList>
            <person name="Chen Y.-J."/>
            <person name="Leung P.M."/>
            <person name="Bay S.K."/>
            <person name="Hugenholtz P."/>
            <person name="Kessler A.J."/>
            <person name="Shelley G."/>
            <person name="Waite D.W."/>
            <person name="Cook P.L."/>
            <person name="Greening C."/>
        </authorList>
    </citation>
    <scope>NUCLEOTIDE SEQUENCE [LARGE SCALE GENOMIC DNA]</scope>
    <source>
        <strain evidence="4">SS_bin_28</strain>
    </source>
</reference>
<evidence type="ECO:0000256" key="2">
    <source>
        <dbReference type="ARBA" id="ARBA00022840"/>
    </source>
</evidence>
<dbReference type="SUPFAM" id="SSF52540">
    <property type="entry name" value="P-loop containing nucleoside triphosphate hydrolases"/>
    <property type="match status" value="1"/>
</dbReference>
<evidence type="ECO:0000259" key="3">
    <source>
        <dbReference type="SMART" id="SM00382"/>
    </source>
</evidence>
<dbReference type="InterPro" id="IPR027417">
    <property type="entry name" value="P-loop_NTPase"/>
</dbReference>
<dbReference type="InterPro" id="IPR045006">
    <property type="entry name" value="CHLI-like"/>
</dbReference>
<keyword evidence="2 4" id="KW-0067">ATP-binding</keyword>
<dbReference type="PRINTS" id="PR01657">
    <property type="entry name" value="MCMFAMILY"/>
</dbReference>
<dbReference type="PANTHER" id="PTHR32039">
    <property type="entry name" value="MAGNESIUM-CHELATASE SUBUNIT CHLI"/>
    <property type="match status" value="1"/>
</dbReference>
<dbReference type="PANTHER" id="PTHR32039:SF7">
    <property type="entry name" value="COMPETENCE PROTEIN COMM"/>
    <property type="match status" value="1"/>
</dbReference>
<dbReference type="GO" id="GO:0005524">
    <property type="term" value="F:ATP binding"/>
    <property type="evidence" value="ECO:0007669"/>
    <property type="project" value="UniProtKB-KW"/>
</dbReference>
<accession>A0A7Y2E9Y2</accession>
<keyword evidence="1" id="KW-0547">Nucleotide-binding</keyword>
<evidence type="ECO:0000256" key="1">
    <source>
        <dbReference type="ARBA" id="ARBA00022741"/>
    </source>
</evidence>
<dbReference type="EMBL" id="JABDJR010000582">
    <property type="protein sequence ID" value="NNF07953.1"/>
    <property type="molecule type" value="Genomic_DNA"/>
</dbReference>
<protein>
    <submittedName>
        <fullName evidence="4">ATP-binding protein</fullName>
    </submittedName>
</protein>
<dbReference type="InterPro" id="IPR001208">
    <property type="entry name" value="MCM_dom"/>
</dbReference>